<evidence type="ECO:0000313" key="10">
    <source>
        <dbReference type="Proteomes" id="UP000193206"/>
    </source>
</evidence>
<dbReference type="Pfam" id="PF00118">
    <property type="entry name" value="Cpn60_TCP1"/>
    <property type="match status" value="1"/>
</dbReference>
<feature type="binding site" evidence="6">
    <location>
        <begin position="29"/>
        <end position="32"/>
    </location>
    <ligand>
        <name>ATP</name>
        <dbReference type="ChEBI" id="CHEBI:30616"/>
    </ligand>
</feature>
<evidence type="ECO:0000256" key="3">
    <source>
        <dbReference type="ARBA" id="ARBA00022840"/>
    </source>
</evidence>
<keyword evidence="2 6" id="KW-0547">Nucleotide-binding</keyword>
<dbReference type="NCBIfam" id="NF000592">
    <property type="entry name" value="PRK00013.1"/>
    <property type="match status" value="1"/>
</dbReference>
<dbReference type="RefSeq" id="WP_084930038.1">
    <property type="nucleotide sequence ID" value="NZ_NCVN01000017.1"/>
</dbReference>
<accession>A0A1X1L788</accession>
<keyword evidence="6" id="KW-0963">Cytoplasm</keyword>
<dbReference type="GO" id="GO:0016853">
    <property type="term" value="F:isomerase activity"/>
    <property type="evidence" value="ECO:0007669"/>
    <property type="project" value="UniProtKB-KW"/>
</dbReference>
<dbReference type="Gene3D" id="3.30.260.10">
    <property type="entry name" value="TCP-1-like chaperonin intermediate domain"/>
    <property type="match status" value="1"/>
</dbReference>
<evidence type="ECO:0000256" key="8">
    <source>
        <dbReference type="RuleBase" id="RU000419"/>
    </source>
</evidence>
<keyword evidence="4 6" id="KW-0143">Chaperone</keyword>
<gene>
    <name evidence="6" type="primary">groEL</name>
    <name evidence="6" type="synonym">groL</name>
    <name evidence="9" type="ORF">B7692_04535</name>
</gene>
<dbReference type="AlphaFoldDB" id="A0A1X1L788"/>
<dbReference type="NCBIfam" id="NF009488">
    <property type="entry name" value="PRK12850.1"/>
    <property type="match status" value="1"/>
</dbReference>
<dbReference type="EMBL" id="NCVN01000017">
    <property type="protein sequence ID" value="ORP07469.1"/>
    <property type="molecule type" value="Genomic_DNA"/>
</dbReference>
<dbReference type="InterPro" id="IPR027409">
    <property type="entry name" value="GroEL-like_apical_dom_sf"/>
</dbReference>
<evidence type="ECO:0000256" key="6">
    <source>
        <dbReference type="HAMAP-Rule" id="MF_00600"/>
    </source>
</evidence>
<feature type="binding site" evidence="6">
    <location>
        <begin position="86"/>
        <end position="90"/>
    </location>
    <ligand>
        <name>ATP</name>
        <dbReference type="ChEBI" id="CHEBI:30616"/>
    </ligand>
</feature>
<feature type="binding site" evidence="6">
    <location>
        <position position="413"/>
    </location>
    <ligand>
        <name>ATP</name>
        <dbReference type="ChEBI" id="CHEBI:30616"/>
    </ligand>
</feature>
<dbReference type="InterPro" id="IPR001844">
    <property type="entry name" value="Cpn60/GroEL"/>
</dbReference>
<dbReference type="GO" id="GO:0005737">
    <property type="term" value="C:cytoplasm"/>
    <property type="evidence" value="ECO:0007669"/>
    <property type="project" value="UniProtKB-SubCell"/>
</dbReference>
<dbReference type="InterPro" id="IPR027410">
    <property type="entry name" value="TCP-1-like_intermed_sf"/>
</dbReference>
<dbReference type="GO" id="GO:0042026">
    <property type="term" value="P:protein refolding"/>
    <property type="evidence" value="ECO:0007669"/>
    <property type="project" value="UniProtKB-UniRule"/>
</dbReference>
<dbReference type="CDD" id="cd03344">
    <property type="entry name" value="GroEL"/>
    <property type="match status" value="1"/>
</dbReference>
<dbReference type="InterPro" id="IPR027413">
    <property type="entry name" value="GROEL-like_equatorial_sf"/>
</dbReference>
<evidence type="ECO:0000313" key="9">
    <source>
        <dbReference type="EMBL" id="ORP07469.1"/>
    </source>
</evidence>
<evidence type="ECO:0000256" key="5">
    <source>
        <dbReference type="ARBA" id="ARBA00023235"/>
    </source>
</evidence>
<dbReference type="SUPFAM" id="SSF52029">
    <property type="entry name" value="GroEL apical domain-like"/>
    <property type="match status" value="1"/>
</dbReference>
<dbReference type="Gene3D" id="1.10.560.10">
    <property type="entry name" value="GroEL-like equatorial domain"/>
    <property type="match status" value="1"/>
</dbReference>
<dbReference type="InterPro" id="IPR002423">
    <property type="entry name" value="Cpn60/GroEL/TCP-1"/>
</dbReference>
<proteinExistence type="inferred from homology"/>
<dbReference type="Proteomes" id="UP000193206">
    <property type="component" value="Unassembled WGS sequence"/>
</dbReference>
<dbReference type="HAMAP" id="MF_00600">
    <property type="entry name" value="CH60"/>
    <property type="match status" value="1"/>
</dbReference>
<keyword evidence="3 6" id="KW-0067">ATP-binding</keyword>
<dbReference type="SUPFAM" id="SSF48592">
    <property type="entry name" value="GroEL equatorial domain-like"/>
    <property type="match status" value="1"/>
</dbReference>
<sequence length="540" mass="57096">MSKEIKFSSDARSAMVRGVDILADTVKVTLGPKGRNVVLEKSFGSPLITNDGVTIAKEIELEDHFENMGAKLVSEVASKTNDIAGDGTTTATVLTQAIVREGIKNVTAGANPIGIRRGIETAVAAAVEALKNNAIPVANKEAIAQVAAVSSRSEKVGEYISEAMEKVGKDGVITIEESRGMETELEVVEGMQFDRGYLSQYMVTDSEKMVADLENPYILITDKKISNIQEILPLLESILQSNRPLLIIADDVDGEALPTLVLNKIRGTFNVVAVKAPGFGDRRKAMLEDIAILTGGTVITEDLGLELKDATIEALGQAARVTVDKDSTVIVEGAGNPEAISHRVAVIKSQIETTTSEFDREKLQERLAKLSGGVAVIKVGAATETELKEMKLRIEDALNATRAAVEEGIVAGGGTALVNVIPAVANLELTGDEATGRNIVLRALEEPVRQIAHNAGFEGSIVIDRLKNAELGTGFNAATGEWVNMIDQGIIDPVKVSRSALQNAASVASLILTTEAVVANKPEPAAPAPAMDPSMMGGMM</sequence>
<evidence type="ECO:0000256" key="4">
    <source>
        <dbReference type="ARBA" id="ARBA00023186"/>
    </source>
</evidence>
<evidence type="ECO:0000256" key="1">
    <source>
        <dbReference type="ARBA" id="ARBA00006607"/>
    </source>
</evidence>
<dbReference type="PROSITE" id="PS00296">
    <property type="entry name" value="CHAPERONINS_CPN60"/>
    <property type="match status" value="1"/>
</dbReference>
<comment type="similarity">
    <text evidence="1 6 7">Belongs to the chaperonin (HSP60) family.</text>
</comment>
<dbReference type="InterPro" id="IPR018370">
    <property type="entry name" value="Chaperonin_Cpn60_CS"/>
</dbReference>
<dbReference type="GO" id="GO:0140662">
    <property type="term" value="F:ATP-dependent protein folding chaperone"/>
    <property type="evidence" value="ECO:0007669"/>
    <property type="project" value="InterPro"/>
</dbReference>
<comment type="subcellular location">
    <subcellularLocation>
        <location evidence="6">Cytoplasm</location>
    </subcellularLocation>
</comment>
<dbReference type="SUPFAM" id="SSF54849">
    <property type="entry name" value="GroEL-intermediate domain like"/>
    <property type="match status" value="1"/>
</dbReference>
<dbReference type="NCBIfam" id="NF009489">
    <property type="entry name" value="PRK12851.1"/>
    <property type="match status" value="1"/>
</dbReference>
<dbReference type="NCBIfam" id="TIGR02348">
    <property type="entry name" value="GroEL"/>
    <property type="match status" value="1"/>
</dbReference>
<dbReference type="GO" id="GO:0051082">
    <property type="term" value="F:unfolded protein binding"/>
    <property type="evidence" value="ECO:0007669"/>
    <property type="project" value="UniProtKB-UniRule"/>
</dbReference>
<comment type="subunit">
    <text evidence="6 8">Forms a cylinder of 14 subunits composed of two heptameric rings stacked back-to-back. Interacts with the co-chaperonin GroES.</text>
</comment>
<feature type="binding site" evidence="6">
    <location>
        <position position="492"/>
    </location>
    <ligand>
        <name>ATP</name>
        <dbReference type="ChEBI" id="CHEBI:30616"/>
    </ligand>
</feature>
<dbReference type="PANTHER" id="PTHR45633">
    <property type="entry name" value="60 KDA HEAT SHOCK PROTEIN, MITOCHONDRIAL"/>
    <property type="match status" value="1"/>
</dbReference>
<dbReference type="FunFam" id="1.10.560.10:FF:000001">
    <property type="entry name" value="60 kDa chaperonin"/>
    <property type="match status" value="1"/>
</dbReference>
<evidence type="ECO:0000256" key="7">
    <source>
        <dbReference type="RuleBase" id="RU000418"/>
    </source>
</evidence>
<comment type="caution">
    <text evidence="6">Lacks conserved residue(s) required for the propagation of feature annotation.</text>
</comment>
<protein>
    <recommendedName>
        <fullName evidence="6">Chaperonin GroEL</fullName>
        <ecNumber evidence="6">5.6.1.7</ecNumber>
    </recommendedName>
    <alternativeName>
        <fullName evidence="6">60 kDa chaperonin</fullName>
    </alternativeName>
    <alternativeName>
        <fullName evidence="6">Chaperonin-60</fullName>
        <shortName evidence="6">Cpn60</shortName>
    </alternativeName>
</protein>
<keyword evidence="5 6" id="KW-0413">Isomerase</keyword>
<name>A0A1X1L788_STRMT</name>
<dbReference type="GO" id="GO:0005524">
    <property type="term" value="F:ATP binding"/>
    <property type="evidence" value="ECO:0007669"/>
    <property type="project" value="UniProtKB-UniRule"/>
</dbReference>
<dbReference type="PRINTS" id="PR00298">
    <property type="entry name" value="CHAPERONIN60"/>
</dbReference>
<organism evidence="9 10">
    <name type="scientific">Streptococcus mitis</name>
    <dbReference type="NCBI Taxonomy" id="28037"/>
    <lineage>
        <taxon>Bacteria</taxon>
        <taxon>Bacillati</taxon>
        <taxon>Bacillota</taxon>
        <taxon>Bacilli</taxon>
        <taxon>Lactobacillales</taxon>
        <taxon>Streptococcaceae</taxon>
        <taxon>Streptococcus</taxon>
        <taxon>Streptococcus mitis group</taxon>
    </lineage>
</organism>
<comment type="caution">
    <text evidence="9">The sequence shown here is derived from an EMBL/GenBank/DDBJ whole genome shotgun (WGS) entry which is preliminary data.</text>
</comment>
<dbReference type="NCBIfam" id="NF009487">
    <property type="entry name" value="PRK12849.1"/>
    <property type="match status" value="1"/>
</dbReference>
<dbReference type="FunFam" id="3.50.7.10:FF:000001">
    <property type="entry name" value="60 kDa chaperonin"/>
    <property type="match status" value="1"/>
</dbReference>
<evidence type="ECO:0000256" key="2">
    <source>
        <dbReference type="ARBA" id="ARBA00022741"/>
    </source>
</evidence>
<reference evidence="9 10" key="1">
    <citation type="journal article" date="2016" name="Eur. J. Clin. Microbiol. Infect. Dis.">
        <title>Whole genome sequencing as a tool for phylogenetic analysis of clinical strains of Mitis group streptococci.</title>
        <authorList>
            <person name="Rasmussen L.H."/>
            <person name="Dargis R."/>
            <person name="Hojholt K."/>
            <person name="Christensen J.J."/>
            <person name="Skovgaard O."/>
            <person name="Justesen U.S."/>
            <person name="Rosenvinge F.S."/>
            <person name="Moser C."/>
            <person name="Lukjancenko O."/>
            <person name="Rasmussen S."/>
            <person name="Nielsen X.C."/>
        </authorList>
    </citation>
    <scope>NUCLEOTIDE SEQUENCE [LARGE SCALE GENOMIC DNA]</scope>
    <source>
        <strain evidence="9 10">B_009152_10</strain>
    </source>
</reference>
<feature type="binding site" evidence="6">
    <location>
        <begin position="476"/>
        <end position="478"/>
    </location>
    <ligand>
        <name>ATP</name>
        <dbReference type="ChEBI" id="CHEBI:30616"/>
    </ligand>
</feature>
<dbReference type="EC" id="5.6.1.7" evidence="6"/>
<dbReference type="Gene3D" id="3.50.7.10">
    <property type="entry name" value="GroEL"/>
    <property type="match status" value="1"/>
</dbReference>
<comment type="function">
    <text evidence="6 8">Together with its co-chaperonin GroES, plays an essential role in assisting protein folding. The GroEL-GroES system forms a nano-cage that allows encapsulation of the non-native substrate proteins and provides a physical environment optimized to promote and accelerate protein folding.</text>
</comment>